<sequence length="240" mass="27727">MIHDNPAERLLKILQDGKNENVNAPCRAVWARLLNVEITDHALMMSRMGKVMELPNQIISELKEKFPNQSNTYEHWSKQLSHAFLLQNINDKWDTFIKHIDNHSIAYLQLSANLLQSKSIISLIEKEKLNEIREKIDNLYKEIIETDLDEKVKEFLLRAMQKILVSVDEYNISGSIPIMDSIDMVFGHMVVNDEFRNEMNKTPITKTLFERLSDVANIVTVSQGLTELSSYVKQLLLGES</sequence>
<organism evidence="1 2">
    <name type="scientific">Sulfuricurvum kujiense (strain ATCC BAA-921 / DSM 16994 / JCM 11577 / YK-1)</name>
    <dbReference type="NCBI Taxonomy" id="709032"/>
    <lineage>
        <taxon>Bacteria</taxon>
        <taxon>Pseudomonadati</taxon>
        <taxon>Campylobacterota</taxon>
        <taxon>Epsilonproteobacteria</taxon>
        <taxon>Campylobacterales</taxon>
        <taxon>Sulfurimonadaceae</taxon>
        <taxon>Sulfuricurvum</taxon>
    </lineage>
</organism>
<evidence type="ECO:0000313" key="1">
    <source>
        <dbReference type="EMBL" id="ADR33957.1"/>
    </source>
</evidence>
<dbReference type="EMBL" id="CP002355">
    <property type="protein sequence ID" value="ADR33957.1"/>
    <property type="molecule type" value="Genomic_DNA"/>
</dbReference>
<name>E4TY37_SULKY</name>
<dbReference type="AlphaFoldDB" id="E4TY37"/>
<keyword evidence="2" id="KW-1185">Reference proteome</keyword>
<dbReference type="Proteomes" id="UP000008721">
    <property type="component" value="Chromosome"/>
</dbReference>
<gene>
    <name evidence="1" type="ordered locus">Sulku_1294</name>
</gene>
<protein>
    <submittedName>
        <fullName evidence="1">Uncharacterized protein</fullName>
    </submittedName>
</protein>
<evidence type="ECO:0000313" key="2">
    <source>
        <dbReference type="Proteomes" id="UP000008721"/>
    </source>
</evidence>
<accession>E4TY37</accession>
<dbReference type="KEGG" id="sku:Sulku_1294"/>
<proteinExistence type="predicted"/>
<dbReference type="eggNOG" id="ENOG5032WYM">
    <property type="taxonomic scope" value="Bacteria"/>
</dbReference>
<reference evidence="1 2" key="1">
    <citation type="journal article" date="2012" name="Stand. Genomic Sci.">
        <title>Complete genome sequence of the sulfur compounds oxidizing chemolithoautotroph Sulfuricurvum kujiense type strain (YK-1(T)).</title>
        <authorList>
            <person name="Han C."/>
            <person name="Kotsyurbenko O."/>
            <person name="Chertkov O."/>
            <person name="Held B."/>
            <person name="Lapidus A."/>
            <person name="Nolan M."/>
            <person name="Lucas S."/>
            <person name="Hammon N."/>
            <person name="Deshpande S."/>
            <person name="Cheng J.F."/>
            <person name="Tapia R."/>
            <person name="Goodwin L.A."/>
            <person name="Pitluck S."/>
            <person name="Liolios K."/>
            <person name="Pagani I."/>
            <person name="Ivanova N."/>
            <person name="Mavromatis K."/>
            <person name="Mikhailova N."/>
            <person name="Pati A."/>
            <person name="Chen A."/>
            <person name="Palaniappan K."/>
            <person name="Land M."/>
            <person name="Hauser L."/>
            <person name="Chang Y.J."/>
            <person name="Jeffries C.D."/>
            <person name="Brambilla E.M."/>
            <person name="Rohde M."/>
            <person name="Spring S."/>
            <person name="Sikorski J."/>
            <person name="Goker M."/>
            <person name="Woyke T."/>
            <person name="Bristow J."/>
            <person name="Eisen J.A."/>
            <person name="Markowitz V."/>
            <person name="Hugenholtz P."/>
            <person name="Kyrpides N.C."/>
            <person name="Klenk H.P."/>
            <person name="Detter J.C."/>
        </authorList>
    </citation>
    <scope>NUCLEOTIDE SEQUENCE [LARGE SCALE GENOMIC DNA]</scope>
    <source>
        <strain evidence="2">ATCC BAA-921 / DSM 16994 / JCM 11577 / YK-1</strain>
    </source>
</reference>
<dbReference type="HOGENOM" id="CLU_099855_0_0_7"/>